<gene>
    <name evidence="3" type="ORF">BJ878DRAFT_524271</name>
</gene>
<protein>
    <recommendedName>
        <fullName evidence="5">Secreted protein</fullName>
    </recommendedName>
</protein>
<dbReference type="EMBL" id="MU254347">
    <property type="protein sequence ID" value="KAG9240774.1"/>
    <property type="molecule type" value="Genomic_DNA"/>
</dbReference>
<keyword evidence="1" id="KW-1133">Transmembrane helix</keyword>
<keyword evidence="4" id="KW-1185">Reference proteome</keyword>
<evidence type="ECO:0000313" key="4">
    <source>
        <dbReference type="Proteomes" id="UP000887226"/>
    </source>
</evidence>
<evidence type="ECO:0008006" key="5">
    <source>
        <dbReference type="Google" id="ProtNLM"/>
    </source>
</evidence>
<keyword evidence="2" id="KW-0732">Signal</keyword>
<dbReference type="Proteomes" id="UP000887226">
    <property type="component" value="Unassembled WGS sequence"/>
</dbReference>
<reference evidence="3" key="1">
    <citation type="journal article" date="2021" name="IMA Fungus">
        <title>Genomic characterization of three marine fungi, including Emericellopsis atlantica sp. nov. with signatures of a generalist lifestyle and marine biomass degradation.</title>
        <authorList>
            <person name="Hagestad O.C."/>
            <person name="Hou L."/>
            <person name="Andersen J.H."/>
            <person name="Hansen E.H."/>
            <person name="Altermark B."/>
            <person name="Li C."/>
            <person name="Kuhnert E."/>
            <person name="Cox R.J."/>
            <person name="Crous P.W."/>
            <person name="Spatafora J.W."/>
            <person name="Lail K."/>
            <person name="Amirebrahimi M."/>
            <person name="Lipzen A."/>
            <person name="Pangilinan J."/>
            <person name="Andreopoulos W."/>
            <person name="Hayes R.D."/>
            <person name="Ng V."/>
            <person name="Grigoriev I.V."/>
            <person name="Jackson S.A."/>
            <person name="Sutton T.D.S."/>
            <person name="Dobson A.D.W."/>
            <person name="Rama T."/>
        </authorList>
    </citation>
    <scope>NUCLEOTIDE SEQUENCE</scope>
    <source>
        <strain evidence="3">TRa3180A</strain>
    </source>
</reference>
<feature type="chain" id="PRO_5040365291" description="Secreted protein" evidence="2">
    <location>
        <begin position="18"/>
        <end position="84"/>
    </location>
</feature>
<proteinExistence type="predicted"/>
<comment type="caution">
    <text evidence="3">The sequence shown here is derived from an EMBL/GenBank/DDBJ whole genome shotgun (WGS) entry which is preliminary data.</text>
</comment>
<feature type="signal peptide" evidence="2">
    <location>
        <begin position="1"/>
        <end position="17"/>
    </location>
</feature>
<keyword evidence="1" id="KW-0472">Membrane</keyword>
<evidence type="ECO:0000313" key="3">
    <source>
        <dbReference type="EMBL" id="KAG9240774.1"/>
    </source>
</evidence>
<dbReference type="AlphaFoldDB" id="A0A9P7YVW3"/>
<organism evidence="3 4">
    <name type="scientific">Calycina marina</name>
    <dbReference type="NCBI Taxonomy" id="1763456"/>
    <lineage>
        <taxon>Eukaryota</taxon>
        <taxon>Fungi</taxon>
        <taxon>Dikarya</taxon>
        <taxon>Ascomycota</taxon>
        <taxon>Pezizomycotina</taxon>
        <taxon>Leotiomycetes</taxon>
        <taxon>Helotiales</taxon>
        <taxon>Pezizellaceae</taxon>
        <taxon>Calycina</taxon>
    </lineage>
</organism>
<sequence>MALFFVSFLLVAPPSSALVFSTMSEICRLSLRLCVFVSLLGRKVMLLTFLYYVYLVFTNPSRINNDKALPYKSLSTNQLLKFAV</sequence>
<evidence type="ECO:0000256" key="1">
    <source>
        <dbReference type="SAM" id="Phobius"/>
    </source>
</evidence>
<accession>A0A9P7YVW3</accession>
<keyword evidence="1" id="KW-0812">Transmembrane</keyword>
<feature type="transmembrane region" description="Helical" evidence="1">
    <location>
        <begin position="33"/>
        <end position="57"/>
    </location>
</feature>
<name>A0A9P7YVW3_9HELO</name>
<evidence type="ECO:0000256" key="2">
    <source>
        <dbReference type="SAM" id="SignalP"/>
    </source>
</evidence>